<reference evidence="2" key="2">
    <citation type="submission" date="2022-10" db="EMBL/GenBank/DDBJ databases">
        <authorList>
            <consortium name="ENA_rothamsted_submissions"/>
            <consortium name="culmorum"/>
            <person name="King R."/>
        </authorList>
    </citation>
    <scope>NUCLEOTIDE SEQUENCE</scope>
</reference>
<evidence type="ECO:0000313" key="3">
    <source>
        <dbReference type="Proteomes" id="UP001153714"/>
    </source>
</evidence>
<evidence type="ECO:0000313" key="2">
    <source>
        <dbReference type="EMBL" id="CAG9787118.1"/>
    </source>
</evidence>
<keyword evidence="3" id="KW-1185">Reference proteome</keyword>
<evidence type="ECO:0000256" key="1">
    <source>
        <dbReference type="SAM" id="Phobius"/>
    </source>
</evidence>
<feature type="transmembrane region" description="Helical" evidence="1">
    <location>
        <begin position="91"/>
        <end position="108"/>
    </location>
</feature>
<sequence length="114" mass="13115">MGHDPPAGPMCLPKHGGVRDSKFLVTHSVTDPCKSCLTTTISDRGAYPLHYRATRTEADYLEIKCYEYTMRPPRANKDGTKDLINRLILSMHYYSLAFIMIIIGLYFYHDKDQR</sequence>
<keyword evidence="1" id="KW-0812">Transmembrane</keyword>
<proteinExistence type="predicted"/>
<name>A0A9N9R0M1_9NEOP</name>
<dbReference type="AlphaFoldDB" id="A0A9N9R0M1"/>
<dbReference type="EMBL" id="OU893348">
    <property type="protein sequence ID" value="CAG9787118.1"/>
    <property type="molecule type" value="Genomic_DNA"/>
</dbReference>
<gene>
    <name evidence="2" type="ORF">DIATSA_LOCUS5024</name>
</gene>
<keyword evidence="1" id="KW-1133">Transmembrane helix</keyword>
<dbReference type="Proteomes" id="UP001153714">
    <property type="component" value="Chromosome 17"/>
</dbReference>
<accession>A0A9N9R0M1</accession>
<dbReference type="OrthoDB" id="7502741at2759"/>
<protein>
    <submittedName>
        <fullName evidence="2">Uncharacterized protein</fullName>
    </submittedName>
</protein>
<reference evidence="2" key="1">
    <citation type="submission" date="2021-12" db="EMBL/GenBank/DDBJ databases">
        <authorList>
            <person name="King R."/>
        </authorList>
    </citation>
    <scope>NUCLEOTIDE SEQUENCE</scope>
</reference>
<keyword evidence="1" id="KW-0472">Membrane</keyword>
<organism evidence="2 3">
    <name type="scientific">Diatraea saccharalis</name>
    <name type="common">sugarcane borer</name>
    <dbReference type="NCBI Taxonomy" id="40085"/>
    <lineage>
        <taxon>Eukaryota</taxon>
        <taxon>Metazoa</taxon>
        <taxon>Ecdysozoa</taxon>
        <taxon>Arthropoda</taxon>
        <taxon>Hexapoda</taxon>
        <taxon>Insecta</taxon>
        <taxon>Pterygota</taxon>
        <taxon>Neoptera</taxon>
        <taxon>Endopterygota</taxon>
        <taxon>Lepidoptera</taxon>
        <taxon>Glossata</taxon>
        <taxon>Ditrysia</taxon>
        <taxon>Pyraloidea</taxon>
        <taxon>Crambidae</taxon>
        <taxon>Crambinae</taxon>
        <taxon>Diatraea</taxon>
    </lineage>
</organism>